<evidence type="ECO:0000313" key="3">
    <source>
        <dbReference type="Proteomes" id="UP000663929"/>
    </source>
</evidence>
<keyword evidence="3" id="KW-1185">Reference proteome</keyword>
<dbReference type="EMBL" id="CP071793">
    <property type="protein sequence ID" value="QTD51512.1"/>
    <property type="molecule type" value="Genomic_DNA"/>
</dbReference>
<reference evidence="2" key="1">
    <citation type="submission" date="2021-03" db="EMBL/GenBank/DDBJ databases">
        <title>Acanthopleuribacteraceae sp. M133.</title>
        <authorList>
            <person name="Wang G."/>
        </authorList>
    </citation>
    <scope>NUCLEOTIDE SEQUENCE</scope>
    <source>
        <strain evidence="2">M133</strain>
    </source>
</reference>
<proteinExistence type="predicted"/>
<feature type="transmembrane region" description="Helical" evidence="1">
    <location>
        <begin position="6"/>
        <end position="29"/>
    </location>
</feature>
<dbReference type="AlphaFoldDB" id="A0A8A4TQZ4"/>
<gene>
    <name evidence="2" type="ORF">J3U87_03505</name>
</gene>
<keyword evidence="1" id="KW-1133">Transmembrane helix</keyword>
<dbReference type="RefSeq" id="WP_237381642.1">
    <property type="nucleotide sequence ID" value="NZ_CP071793.1"/>
</dbReference>
<name>A0A8A4TQZ4_SULCO</name>
<dbReference type="Proteomes" id="UP000663929">
    <property type="component" value="Chromosome"/>
</dbReference>
<protein>
    <submittedName>
        <fullName evidence="2">Uncharacterized protein</fullName>
    </submittedName>
</protein>
<evidence type="ECO:0000313" key="2">
    <source>
        <dbReference type="EMBL" id="QTD51512.1"/>
    </source>
</evidence>
<organism evidence="2 3">
    <name type="scientific">Sulfidibacter corallicola</name>
    <dbReference type="NCBI Taxonomy" id="2818388"/>
    <lineage>
        <taxon>Bacteria</taxon>
        <taxon>Pseudomonadati</taxon>
        <taxon>Acidobacteriota</taxon>
        <taxon>Holophagae</taxon>
        <taxon>Acanthopleuribacterales</taxon>
        <taxon>Acanthopleuribacteraceae</taxon>
        <taxon>Sulfidibacter</taxon>
    </lineage>
</organism>
<evidence type="ECO:0000256" key="1">
    <source>
        <dbReference type="SAM" id="Phobius"/>
    </source>
</evidence>
<dbReference type="KEGG" id="scor:J3U87_03505"/>
<keyword evidence="1" id="KW-0812">Transmembrane</keyword>
<keyword evidence="1" id="KW-0472">Membrane</keyword>
<sequence length="121" mass="13902">MEKERGISLIDSLLGLLFFTAGATGIMSISGRAQRAYQLANEQEIARGILEGVLHFPLETLRTTEQRRYDAMGIPTEESGKFHLEIQQNTHPEAWLFRCSLSYRDLLGQPREMVVHRTIWR</sequence>
<accession>A0A8A4TQZ4</accession>